<dbReference type="GO" id="GO:0007411">
    <property type="term" value="P:axon guidance"/>
    <property type="evidence" value="ECO:0000318"/>
    <property type="project" value="GO_Central"/>
</dbReference>
<dbReference type="SMART" id="SM00060">
    <property type="entry name" value="FN3"/>
    <property type="match status" value="2"/>
</dbReference>
<dbReference type="Pfam" id="PF07679">
    <property type="entry name" value="I-set"/>
    <property type="match status" value="10"/>
</dbReference>
<feature type="region of interest" description="Disordered" evidence="3">
    <location>
        <begin position="770"/>
        <end position="1192"/>
    </location>
</feature>
<feature type="domain" description="Ig-like" evidence="4">
    <location>
        <begin position="11"/>
        <end position="101"/>
    </location>
</feature>
<dbReference type="SMART" id="SM00408">
    <property type="entry name" value="IGc2"/>
    <property type="match status" value="10"/>
</dbReference>
<feature type="compositionally biased region" description="Basic and acidic residues" evidence="3">
    <location>
        <begin position="1157"/>
        <end position="1171"/>
    </location>
</feature>
<dbReference type="FunFam" id="2.60.40.10:FF:000440">
    <property type="entry name" value="Bent, isoform C"/>
    <property type="match status" value="1"/>
</dbReference>
<dbReference type="PANTHER" id="PTHR13817">
    <property type="entry name" value="TITIN"/>
    <property type="match status" value="1"/>
</dbReference>
<keyword evidence="1" id="KW-0677">Repeat</keyword>
<dbReference type="GO" id="GO:0030017">
    <property type="term" value="C:sarcomere"/>
    <property type="evidence" value="ECO:0007669"/>
    <property type="project" value="UniProtKB-ARBA"/>
</dbReference>
<evidence type="ECO:0000256" key="2">
    <source>
        <dbReference type="ARBA" id="ARBA00023319"/>
    </source>
</evidence>
<dbReference type="InterPro" id="IPR050964">
    <property type="entry name" value="Striated_Muscle_Regulatory"/>
</dbReference>
<evidence type="ECO:0000313" key="7">
    <source>
        <dbReference type="Proteomes" id="UP000000305"/>
    </source>
</evidence>
<evidence type="ECO:0000259" key="5">
    <source>
        <dbReference type="PROSITE" id="PS50853"/>
    </source>
</evidence>
<evidence type="ECO:0000256" key="3">
    <source>
        <dbReference type="SAM" id="MobiDB-lite"/>
    </source>
</evidence>
<dbReference type="PANTHER" id="PTHR13817:SF151">
    <property type="entry name" value="TITIN"/>
    <property type="match status" value="1"/>
</dbReference>
<feature type="domain" description="Fibronectin type-III" evidence="5">
    <location>
        <begin position="1783"/>
        <end position="1880"/>
    </location>
</feature>
<dbReference type="InterPro" id="IPR003598">
    <property type="entry name" value="Ig_sub2"/>
</dbReference>
<dbReference type="OrthoDB" id="504170at2759"/>
<feature type="compositionally biased region" description="Basic and acidic residues" evidence="3">
    <location>
        <begin position="625"/>
        <end position="683"/>
    </location>
</feature>
<dbReference type="InterPro" id="IPR013783">
    <property type="entry name" value="Ig-like_fold"/>
</dbReference>
<evidence type="ECO:0000256" key="1">
    <source>
        <dbReference type="ARBA" id="ARBA00022737"/>
    </source>
</evidence>
<keyword evidence="2" id="KW-0393">Immunoglobulin domain</keyword>
<dbReference type="SUPFAM" id="SSF48726">
    <property type="entry name" value="Immunoglobulin"/>
    <property type="match status" value="13"/>
</dbReference>
<dbReference type="EMBL" id="GL732523">
    <property type="protein sequence ID" value="EFX90153.1"/>
    <property type="molecule type" value="Genomic_DNA"/>
</dbReference>
<dbReference type="FunFam" id="2.60.40.10:FF:000107">
    <property type="entry name" value="Myosin, light chain kinase a"/>
    <property type="match status" value="1"/>
</dbReference>
<dbReference type="InterPro" id="IPR007110">
    <property type="entry name" value="Ig-like_dom"/>
</dbReference>
<name>E9FRF0_DAPPU</name>
<feature type="domain" description="Ig-like" evidence="4">
    <location>
        <begin position="539"/>
        <end position="631"/>
    </location>
</feature>
<feature type="domain" description="Ig-like" evidence="4">
    <location>
        <begin position="686"/>
        <end position="775"/>
    </location>
</feature>
<dbReference type="FunFam" id="2.60.40.10:FF:000056">
    <property type="entry name" value="twitchin isoform X4"/>
    <property type="match status" value="1"/>
</dbReference>
<feature type="domain" description="Ig-like" evidence="4">
    <location>
        <begin position="1512"/>
        <end position="1601"/>
    </location>
</feature>
<feature type="region of interest" description="Disordered" evidence="3">
    <location>
        <begin position="625"/>
        <end position="687"/>
    </location>
</feature>
<feature type="domain" description="Fibronectin type-III" evidence="5">
    <location>
        <begin position="1886"/>
        <end position="1981"/>
    </location>
</feature>
<dbReference type="HOGENOM" id="CLU_237432_0_0_1"/>
<reference evidence="6 7" key="1">
    <citation type="journal article" date="2011" name="Science">
        <title>The ecoresponsive genome of Daphnia pulex.</title>
        <authorList>
            <person name="Colbourne J.K."/>
            <person name="Pfrender M.E."/>
            <person name="Gilbert D."/>
            <person name="Thomas W.K."/>
            <person name="Tucker A."/>
            <person name="Oakley T.H."/>
            <person name="Tokishita S."/>
            <person name="Aerts A."/>
            <person name="Arnold G.J."/>
            <person name="Basu M.K."/>
            <person name="Bauer D.J."/>
            <person name="Caceres C.E."/>
            <person name="Carmel L."/>
            <person name="Casola C."/>
            <person name="Choi J.H."/>
            <person name="Detter J.C."/>
            <person name="Dong Q."/>
            <person name="Dusheyko S."/>
            <person name="Eads B.D."/>
            <person name="Frohlich T."/>
            <person name="Geiler-Samerotte K.A."/>
            <person name="Gerlach D."/>
            <person name="Hatcher P."/>
            <person name="Jogdeo S."/>
            <person name="Krijgsveld J."/>
            <person name="Kriventseva E.V."/>
            <person name="Kultz D."/>
            <person name="Laforsch C."/>
            <person name="Lindquist E."/>
            <person name="Lopez J."/>
            <person name="Manak J.R."/>
            <person name="Muller J."/>
            <person name="Pangilinan J."/>
            <person name="Patwardhan R.P."/>
            <person name="Pitluck S."/>
            <person name="Pritham E.J."/>
            <person name="Rechtsteiner A."/>
            <person name="Rho M."/>
            <person name="Rogozin I.B."/>
            <person name="Sakarya O."/>
            <person name="Salamov A."/>
            <person name="Schaack S."/>
            <person name="Shapiro H."/>
            <person name="Shiga Y."/>
            <person name="Skalitzky C."/>
            <person name="Smith Z."/>
            <person name="Souvorov A."/>
            <person name="Sung W."/>
            <person name="Tang Z."/>
            <person name="Tsuchiya D."/>
            <person name="Tu H."/>
            <person name="Vos H."/>
            <person name="Wang M."/>
            <person name="Wolf Y.I."/>
            <person name="Yamagata H."/>
            <person name="Yamada T."/>
            <person name="Ye Y."/>
            <person name="Shaw J.R."/>
            <person name="Andrews J."/>
            <person name="Crease T.J."/>
            <person name="Tang H."/>
            <person name="Lucas S.M."/>
            <person name="Robertson H.M."/>
            <person name="Bork P."/>
            <person name="Koonin E.V."/>
            <person name="Zdobnov E.M."/>
            <person name="Grigoriev I.V."/>
            <person name="Lynch M."/>
            <person name="Boore J.L."/>
        </authorList>
    </citation>
    <scope>NUCLEOTIDE SEQUENCE [LARGE SCALE GENOMIC DNA]</scope>
</reference>
<dbReference type="CDD" id="cd00096">
    <property type="entry name" value="Ig"/>
    <property type="match status" value="2"/>
</dbReference>
<dbReference type="Pfam" id="PF00041">
    <property type="entry name" value="fn3"/>
    <property type="match status" value="2"/>
</dbReference>
<evidence type="ECO:0000259" key="4">
    <source>
        <dbReference type="PROSITE" id="PS50835"/>
    </source>
</evidence>
<feature type="compositionally biased region" description="Polar residues" evidence="3">
    <location>
        <begin position="852"/>
        <end position="864"/>
    </location>
</feature>
<sequence>MAPRQIDGIAPTFAQKPSIKQEEDGKRLRFECRILADPRPEVSWFHGGTAIKNGGRYRISIEKDGNSYFSTLEITSVAVEDGGKYKVTAKNELGESNATISLNFDSSYLNPSNEGKTQDNVKPTFTERPVIRQSDDGTKVYFECRLVGEPKPTVTWFHKGEQIKEGGRHKVSIVQDAKLFYLVSLEIASVDSTDEGEYKAVAKNANGEGIATINLNFEGGGKPKIPEGKAPRFPKKPTIKQEGDKLIMECLLEANPSPEVTWFQGNKVIADSSRVKMTRTPLGKDTFSLALEILNPTKEDGGNYRCNACNAYGESNANIALNFQGGEEENSDAIAPTFIEKPKIVPNESGTLITMKCKCRAKPAPVVTWFKESTQVTESSRFKMKCTAIESDVYELVLEIKDPSKADGGPYKCYVKNDHGESNAKLNLNIEADSEPEPGFPPSFVEKPRMESSADGKKVTMYCKVKADPKPTVTWTRESVTIKESSRISMKVVQEKDTYSIKLELTDPAPNDAGLYKCTVKNLHGEVHANLNLNIEIAPVIPDVPKIIRIEKKRTIVVECHVKAQSEPNVLWYKEQSVVQKSSKHMVHITRVSEGEFAVQLEISEAQQSDKGIYKLVAKNEKGEAVSKTVEVKDIPAEEPKPEKPKEEPKPEKPKEEPKPEKVKTPEKPKEEPKETKPKKVEGSKPTFAKALENMSVEESKSTEFVCQLKTSDTKAKVTWTRDEKVIGESSEMRMTFDGTVARLHIQSVRTEMSGTYKCQIINEFGKEESSAKLSVISKKKTEKKSEDQLVPEKSQDKIQPQQPKIKENAAEMGKEKMDVIEPTINKPEKSVKPVEIAANQKSPIHSKRNSLENTNPSESQQKMQPPKTEKEGNNKVLETPVLPICEEGSQQSPKTVDQKVNNPKPSERSECQNDKIGVSTFPNGLQQEVTPNTKTDKIPDKECTVEQKDNLKPKRQKTPAVQEVQVPPSRTLESEQKKADDSKKTDSKTELPHSQANNEDGVNKHKINEGPTSMQKLLVPKITEPQGQEKSHSVEGVGKHEKQISKLSPDVAKTLSDTKRSLKPTRGKKEEEEKPKEQEKKTKPAKPAEEEKPKEEPKDLAKKLREKEAPKIEVLELESPGGSRRGSIQTGSGPPSRRGSLIPPEDQPRRPSLLISDEKRRTSSDARRPSAADIGECVDKVSTPLRPVGPPGPPSIVDIQENYSAVEDATAYITVRVEGNPVPTFKCYKGITEIMDGGRYKYVTDGETNTLTLCIRKTKPNDEGNYRIVVTNEHGEDTAETTLFVSDSSGMDFRAMLKKRKYAKWGKDKEDPDWGTLKEVEEPPKPQLKKVEKDIDRAGRRRISLAETIPDWPTLAKPDLIEKREIFSGSRHKMTVENDVYKLIITQPKVEDMGKYTIEIGGITCSAYLTVEEADQVYSFVRQLPKKAEAYLNREYELECQVNHHKAPVNWYKGEEKIESDGQRFEISKDLTGTCRLVFKGPIKEDNGEYSCKIERQNLKTTCHLKFIEFPHKFTKTLLSVQAADKEAVMLECEVDEDDAGVIWKKDGEVFKPTDKKIQIQVEGKKRRLFFKEIKMNDAGHYTCHTNADETNSEFNKKLKDTVGTEREKLILEVEVADQTASTEFFLNGEAIKASDRIEIKNLGGGKHQLIFSSLELTDQGEIKCKSGRLKSTCQLTVNKGEGKPEINLESPVEGPTGKMLIVDVPYTVPGMRKSPVEAKLLKDGKALGVKDVEIIVQEDKVIMKLKKTVRSSSGLYQIKLSNAQGETNKDVNFNIQDVPGAPEDISVHDIFQDSCVLKWKKPKDDGGMPIVNYIIERQDLSVKGGWNPVGESPADQPLSFKCEGLINKKEYKFRVVAVNKMGNSEPGLFPKVVLAKDPWDEPGKPGNAEVVDWDADHADITWTKPENDGGSPITGYVIEYKEKFGNDWVTANEFPGDATSGTVTGLKEGTQYEFRIKAINKAGPGEPSEATKPIIAKSRFVKPYIIGDSMKPLVIKKGQIIKFDVKYGGEPEPEASWELEGKAIKIDGERFVKS</sequence>
<organism evidence="6 7">
    <name type="scientific">Daphnia pulex</name>
    <name type="common">Water flea</name>
    <dbReference type="NCBI Taxonomy" id="6669"/>
    <lineage>
        <taxon>Eukaryota</taxon>
        <taxon>Metazoa</taxon>
        <taxon>Ecdysozoa</taxon>
        <taxon>Arthropoda</taxon>
        <taxon>Crustacea</taxon>
        <taxon>Branchiopoda</taxon>
        <taxon>Diplostraca</taxon>
        <taxon>Cladocera</taxon>
        <taxon>Anomopoda</taxon>
        <taxon>Daphniidae</taxon>
        <taxon>Daphnia</taxon>
    </lineage>
</organism>
<keyword evidence="7" id="KW-1185">Reference proteome</keyword>
<dbReference type="CDD" id="cd00063">
    <property type="entry name" value="FN3"/>
    <property type="match status" value="2"/>
</dbReference>
<dbReference type="InterPro" id="IPR036179">
    <property type="entry name" value="Ig-like_dom_sf"/>
</dbReference>
<feature type="domain" description="Ig-like" evidence="4">
    <location>
        <begin position="1389"/>
        <end position="1503"/>
    </location>
</feature>
<dbReference type="InterPro" id="IPR013098">
    <property type="entry name" value="Ig_I-set"/>
</dbReference>
<dbReference type="GO" id="GO:0001764">
    <property type="term" value="P:neuron migration"/>
    <property type="evidence" value="ECO:0000318"/>
    <property type="project" value="GO_Central"/>
</dbReference>
<protein>
    <submittedName>
        <fullName evidence="6">Uncharacterized protein</fullName>
    </submittedName>
</protein>
<feature type="compositionally biased region" description="Basic and acidic residues" evidence="3">
    <location>
        <begin position="973"/>
        <end position="992"/>
    </location>
</feature>
<feature type="domain" description="Ig-like" evidence="4">
    <location>
        <begin position="123"/>
        <end position="216"/>
    </location>
</feature>
<accession>E9FRF0</accession>
<dbReference type="Gene3D" id="2.60.40.10">
    <property type="entry name" value="Immunoglobulins"/>
    <property type="match status" value="14"/>
</dbReference>
<dbReference type="InParanoid" id="E9FRF0"/>
<feature type="compositionally biased region" description="Polar residues" evidence="3">
    <location>
        <begin position="921"/>
        <end position="934"/>
    </location>
</feature>
<dbReference type="GO" id="GO:0044295">
    <property type="term" value="C:axonal growth cone"/>
    <property type="evidence" value="ECO:0000318"/>
    <property type="project" value="GO_Central"/>
</dbReference>
<dbReference type="PROSITE" id="PS50835">
    <property type="entry name" value="IG_LIKE"/>
    <property type="match status" value="9"/>
</dbReference>
<dbReference type="Proteomes" id="UP000000305">
    <property type="component" value="Unassembled WGS sequence"/>
</dbReference>
<dbReference type="InterPro" id="IPR003599">
    <property type="entry name" value="Ig_sub"/>
</dbReference>
<dbReference type="eggNOG" id="KOG0613">
    <property type="taxonomic scope" value="Eukaryota"/>
</dbReference>
<dbReference type="GO" id="GO:0098609">
    <property type="term" value="P:cell-cell adhesion"/>
    <property type="evidence" value="ECO:0000318"/>
    <property type="project" value="GO_Central"/>
</dbReference>
<dbReference type="PRINTS" id="PR00014">
    <property type="entry name" value="FNTYPEIII"/>
</dbReference>
<dbReference type="InterPro" id="IPR036116">
    <property type="entry name" value="FN3_sf"/>
</dbReference>
<dbReference type="SMART" id="SM00409">
    <property type="entry name" value="IG"/>
    <property type="match status" value="11"/>
</dbReference>
<feature type="compositionally biased region" description="Basic and acidic residues" evidence="3">
    <location>
        <begin position="1028"/>
        <end position="1045"/>
    </location>
</feature>
<feature type="compositionally biased region" description="Basic and acidic residues" evidence="3">
    <location>
        <begin position="1068"/>
        <end position="1115"/>
    </location>
</feature>
<dbReference type="STRING" id="6669.E9FRF0"/>
<dbReference type="SUPFAM" id="SSF49265">
    <property type="entry name" value="Fibronectin type III"/>
    <property type="match status" value="1"/>
</dbReference>
<dbReference type="eggNOG" id="KOG4475">
    <property type="taxonomic scope" value="Eukaryota"/>
</dbReference>
<gene>
    <name evidence="6" type="ORF">DAPPUDRAFT_232691</name>
</gene>
<feature type="compositionally biased region" description="Basic and acidic residues" evidence="3">
    <location>
        <begin position="805"/>
        <end position="820"/>
    </location>
</feature>
<evidence type="ECO:0000313" key="6">
    <source>
        <dbReference type="EMBL" id="EFX90153.1"/>
    </source>
</evidence>
<dbReference type="OMA" id="CSLEVYH"/>
<feature type="domain" description="Ig-like" evidence="4">
    <location>
        <begin position="223"/>
        <end position="322"/>
    </location>
</feature>
<dbReference type="PhylomeDB" id="E9FRF0"/>
<dbReference type="PROSITE" id="PS50853">
    <property type="entry name" value="FN3"/>
    <property type="match status" value="2"/>
</dbReference>
<feature type="domain" description="Ig-like" evidence="4">
    <location>
        <begin position="442"/>
        <end position="534"/>
    </location>
</feature>
<feature type="compositionally biased region" description="Basic and acidic residues" evidence="3">
    <location>
        <begin position="935"/>
        <end position="953"/>
    </location>
</feature>
<feature type="compositionally biased region" description="Polar residues" evidence="3">
    <location>
        <begin position="889"/>
        <end position="905"/>
    </location>
</feature>
<dbReference type="GO" id="GO:0005886">
    <property type="term" value="C:plasma membrane"/>
    <property type="evidence" value="ECO:0000318"/>
    <property type="project" value="GO_Central"/>
</dbReference>
<proteinExistence type="predicted"/>
<feature type="domain" description="Ig-like" evidence="4">
    <location>
        <begin position="336"/>
        <end position="429"/>
    </location>
</feature>
<dbReference type="FunFam" id="2.60.40.10:FF:003214">
    <property type="match status" value="1"/>
</dbReference>
<dbReference type="KEGG" id="dpx:DAPPUDRAFT_232691"/>
<dbReference type="FunFam" id="2.60.40.10:FF:000097">
    <property type="entry name" value="Bent, isoform F"/>
    <property type="match status" value="5"/>
</dbReference>
<dbReference type="InterPro" id="IPR003961">
    <property type="entry name" value="FN3_dom"/>
</dbReference>